<dbReference type="InterPro" id="IPR006101">
    <property type="entry name" value="Glyco_hydro_2"/>
</dbReference>
<dbReference type="PRINTS" id="PR00132">
    <property type="entry name" value="GLHYDRLASE2"/>
</dbReference>
<evidence type="ECO:0000256" key="3">
    <source>
        <dbReference type="ARBA" id="ARBA00012756"/>
    </source>
</evidence>
<dbReference type="Gene3D" id="2.60.40.10">
    <property type="entry name" value="Immunoglobulins"/>
    <property type="match status" value="1"/>
</dbReference>
<dbReference type="SUPFAM" id="SSF49785">
    <property type="entry name" value="Galactose-binding domain-like"/>
    <property type="match status" value="1"/>
</dbReference>
<comment type="similarity">
    <text evidence="2">Belongs to the glycosyl hydrolase 2 family.</text>
</comment>
<dbReference type="InterPro" id="IPR008979">
    <property type="entry name" value="Galactose-bd-like_sf"/>
</dbReference>
<evidence type="ECO:0000259" key="7">
    <source>
        <dbReference type="Pfam" id="PF00703"/>
    </source>
</evidence>
<protein>
    <recommendedName>
        <fullName evidence="3">beta-galactosidase</fullName>
        <ecNumber evidence="3">3.2.1.23</ecNumber>
    </recommendedName>
</protein>
<dbReference type="GO" id="GO:0004565">
    <property type="term" value="F:beta-galactosidase activity"/>
    <property type="evidence" value="ECO:0007669"/>
    <property type="project" value="UniProtKB-EC"/>
</dbReference>
<dbReference type="PANTHER" id="PTHR46323">
    <property type="entry name" value="BETA-GALACTOSIDASE"/>
    <property type="match status" value="1"/>
</dbReference>
<keyword evidence="11" id="KW-1185">Reference proteome</keyword>
<evidence type="ECO:0000256" key="6">
    <source>
        <dbReference type="SAM" id="MobiDB-lite"/>
    </source>
</evidence>
<dbReference type="RefSeq" id="WP_187374340.1">
    <property type="nucleotide sequence ID" value="NZ_CABJAT010000007.1"/>
</dbReference>
<dbReference type="GO" id="GO:0005990">
    <property type="term" value="P:lactose catabolic process"/>
    <property type="evidence" value="ECO:0007669"/>
    <property type="project" value="TreeGrafter"/>
</dbReference>
<dbReference type="InterPro" id="IPR013783">
    <property type="entry name" value="Ig-like_fold"/>
</dbReference>
<dbReference type="AlphaFoldDB" id="A0AB73T7A4"/>
<comment type="catalytic activity">
    <reaction evidence="1">
        <text>Hydrolysis of terminal non-reducing beta-D-galactose residues in beta-D-galactosides.</text>
        <dbReference type="EC" id="3.2.1.23"/>
    </reaction>
</comment>
<evidence type="ECO:0000259" key="9">
    <source>
        <dbReference type="Pfam" id="PF22666"/>
    </source>
</evidence>
<proteinExistence type="inferred from homology"/>
<dbReference type="Pfam" id="PF00703">
    <property type="entry name" value="Glyco_hydro_2"/>
    <property type="match status" value="1"/>
</dbReference>
<evidence type="ECO:0000259" key="8">
    <source>
        <dbReference type="Pfam" id="PF02836"/>
    </source>
</evidence>
<dbReference type="SUPFAM" id="SSF51445">
    <property type="entry name" value="(Trans)glycosidases"/>
    <property type="match status" value="1"/>
</dbReference>
<reference evidence="10 11" key="1">
    <citation type="submission" date="2018-05" db="EMBL/GenBank/DDBJ databases">
        <authorList>
            <person name="Goeker M."/>
            <person name="Huntemann M."/>
            <person name="Clum A."/>
            <person name="Pillay M."/>
            <person name="Palaniappan K."/>
            <person name="Varghese N."/>
            <person name="Mikhailova N."/>
            <person name="Stamatis D."/>
            <person name="Reddy T."/>
            <person name="Daum C."/>
            <person name="Shapiro N."/>
            <person name="Ivanova N."/>
            <person name="Kyrpides N."/>
            <person name="Woyke T."/>
        </authorList>
    </citation>
    <scope>NUCLEOTIDE SEQUENCE [LARGE SCALE GENOMIC DNA]</scope>
    <source>
        <strain evidence="10 11">DSM 26524</strain>
    </source>
</reference>
<keyword evidence="4 10" id="KW-0378">Hydrolase</keyword>
<feature type="region of interest" description="Disordered" evidence="6">
    <location>
        <begin position="1"/>
        <end position="25"/>
    </location>
</feature>
<sequence>MESMTDKKKTSSGSPAGKGQAWDQAEDYSRIPGTAVKPYWSAAAAVPVISLDGPWEVKHTDSLEKEIGSVIQTGWRQIDIPSDMNAHRDSDFTGKYVYRRLIEVPKLVRGSHIVLKFEGVNGFAQVWIDGRAAASHKNGFVSWSADITELVEGRKEAYLYVTVDETADRVCSFNHGGILHSVFMYCLPEAWLDGVYLTTSFENGYEDAVLRADVTICGQKTGDELLFKVYPPDGIQEYELQISTQGGERGHSTAVINMKNPLKWDAEHPWLYRLEISLIRDGQVLEKAGRFFGVRQIERRENRLYVNGQEVKLRGVCRHEITPKNGRAVTKEIIDKDISLFKEANCNYIRTSHYPPSEYFLEECDRRGMYVEDELDLAFIAKNLDYTQRDPAYTDRYLSVFAEVLARDYSHPSVLIWSLANEAFGGYNYDLLNRFAHRMDRTRPTKFSYPMTMQAEHEGIDIWSIHYANVEGEADKKCDNVSVGYTEGHDVPILNDEYVHIPCYNRREHRRDPNVRHFWGESLRMFWEKIWETKGALGGAIWAGIDETDMFTDTRKNFPMTKRNGDTCLEWGIIDIWRRRKPEHYMTRKAYTPVLIREKTFKWANGCALIQAENRFCHTDLSEVRIEWNVPGNTGSIPGPQAAPGETVIISIPAQNAGSGAEDAAAPRELELKIFDAFGNQVDEYCLRPEGRQVQSGGNDTQAGQQQVSIDETADQTEVGNDDFKFCFSKKTGLLTCAKRGGELLLMGGPILHVPYLTLGEWKLRSICAEKDEGTSEAAVRISGSYTGTADVTFTIRIRRDASFVTEYRIDRLYAVMPREKKLRVGVDAGGLDELGISFIAAPGMDSLGWKREGRYTLYPEDHIARLEGIAGRFSKGSIFAEEPDIPWAQEMKNYILNGIYDVDYRGTADFRSLKENIYTASLYKKSITHAVTAVSDGSCHVRAEVLEPEEYLVSDRDERIKYHGAWYPVEDFSGCRGNTETVSCEKGAFAEFTFCGTGIVWFGSVDTINGIAKVWLDGRLADKCISQKVAGVDFPGSAAGYDKKYGYPLYYVSGLPAGEHTIRIEVSGEKTADSGGCYISIDYFRILTEGRPEPVKLAVLNDFNYPQISWGNYKKPAIRISSGYHNQVEMVLSVRT</sequence>
<accession>A0AB73T7A4</accession>
<evidence type="ECO:0000313" key="11">
    <source>
        <dbReference type="Proteomes" id="UP000245412"/>
    </source>
</evidence>
<dbReference type="InterPro" id="IPR017853">
    <property type="entry name" value="GH"/>
</dbReference>
<organism evidence="10 11">
    <name type="scientific">Murimonas intestini</name>
    <dbReference type="NCBI Taxonomy" id="1337051"/>
    <lineage>
        <taxon>Bacteria</taxon>
        <taxon>Bacillati</taxon>
        <taxon>Bacillota</taxon>
        <taxon>Clostridia</taxon>
        <taxon>Lachnospirales</taxon>
        <taxon>Lachnospiraceae</taxon>
        <taxon>Murimonas</taxon>
    </lineage>
</organism>
<evidence type="ECO:0000256" key="5">
    <source>
        <dbReference type="ARBA" id="ARBA00023295"/>
    </source>
</evidence>
<evidence type="ECO:0000313" key="10">
    <source>
        <dbReference type="EMBL" id="PWJ77430.1"/>
    </source>
</evidence>
<evidence type="ECO:0000256" key="4">
    <source>
        <dbReference type="ARBA" id="ARBA00022801"/>
    </source>
</evidence>
<keyword evidence="5" id="KW-0326">Glycosidase</keyword>
<feature type="domain" description="Beta-mannosidase-like galactose-binding" evidence="9">
    <location>
        <begin position="95"/>
        <end position="167"/>
    </location>
</feature>
<evidence type="ECO:0000256" key="2">
    <source>
        <dbReference type="ARBA" id="ARBA00007401"/>
    </source>
</evidence>
<dbReference type="PANTHER" id="PTHR46323:SF2">
    <property type="entry name" value="BETA-GALACTOSIDASE"/>
    <property type="match status" value="1"/>
</dbReference>
<gene>
    <name evidence="10" type="ORF">C7383_103275</name>
</gene>
<dbReference type="InterPro" id="IPR036156">
    <property type="entry name" value="Beta-gal/glucu_dom_sf"/>
</dbReference>
<dbReference type="Gene3D" id="3.20.20.80">
    <property type="entry name" value="Glycosidases"/>
    <property type="match status" value="1"/>
</dbReference>
<dbReference type="InterPro" id="IPR006102">
    <property type="entry name" value="Ig-like_GH2"/>
</dbReference>
<dbReference type="EC" id="3.2.1.23" evidence="3"/>
<feature type="domain" description="Glycoside hydrolase family 2 immunoglobulin-like beta-sandwich" evidence="7">
    <location>
        <begin position="194"/>
        <end position="295"/>
    </location>
</feature>
<dbReference type="GO" id="GO:0009341">
    <property type="term" value="C:beta-galactosidase complex"/>
    <property type="evidence" value="ECO:0007669"/>
    <property type="project" value="TreeGrafter"/>
</dbReference>
<dbReference type="InterPro" id="IPR054593">
    <property type="entry name" value="Beta-mannosidase-like_N2"/>
</dbReference>
<dbReference type="Gene3D" id="2.60.120.260">
    <property type="entry name" value="Galactose-binding domain-like"/>
    <property type="match status" value="2"/>
</dbReference>
<dbReference type="Proteomes" id="UP000245412">
    <property type="component" value="Unassembled WGS sequence"/>
</dbReference>
<name>A0AB73T7A4_9FIRM</name>
<evidence type="ECO:0000256" key="1">
    <source>
        <dbReference type="ARBA" id="ARBA00001412"/>
    </source>
</evidence>
<dbReference type="Pfam" id="PF02836">
    <property type="entry name" value="Glyco_hydro_2_C"/>
    <property type="match status" value="1"/>
</dbReference>
<dbReference type="SUPFAM" id="SSF49303">
    <property type="entry name" value="beta-Galactosidase/glucuronidase domain"/>
    <property type="match status" value="1"/>
</dbReference>
<comment type="caution">
    <text evidence="10">The sequence shown here is derived from an EMBL/GenBank/DDBJ whole genome shotgun (WGS) entry which is preliminary data.</text>
</comment>
<dbReference type="InterPro" id="IPR050347">
    <property type="entry name" value="Bact_Beta-galactosidase"/>
</dbReference>
<dbReference type="InterPro" id="IPR006103">
    <property type="entry name" value="Glyco_hydro_2_cat"/>
</dbReference>
<dbReference type="Pfam" id="PF22666">
    <property type="entry name" value="Glyco_hydro_2_N2"/>
    <property type="match status" value="1"/>
</dbReference>
<dbReference type="EMBL" id="QGGY01000003">
    <property type="protein sequence ID" value="PWJ77430.1"/>
    <property type="molecule type" value="Genomic_DNA"/>
</dbReference>
<feature type="domain" description="Glycoside hydrolase family 2 catalytic" evidence="8">
    <location>
        <begin position="300"/>
        <end position="500"/>
    </location>
</feature>